<dbReference type="PROSITE" id="PS50033">
    <property type="entry name" value="UBX"/>
    <property type="match status" value="1"/>
</dbReference>
<feature type="domain" description="UBX" evidence="3">
    <location>
        <begin position="1"/>
        <end position="65"/>
    </location>
</feature>
<dbReference type="GO" id="GO:0005783">
    <property type="term" value="C:endoplasmic reticulum"/>
    <property type="evidence" value="ECO:0007669"/>
    <property type="project" value="TreeGrafter"/>
</dbReference>
<evidence type="ECO:0000313" key="5">
    <source>
        <dbReference type="Proteomes" id="UP000791440"/>
    </source>
</evidence>
<keyword evidence="5" id="KW-1185">Reference proteome</keyword>
<feature type="region of interest" description="Disordered" evidence="2">
    <location>
        <begin position="114"/>
        <end position="163"/>
    </location>
</feature>
<dbReference type="InterPro" id="IPR001012">
    <property type="entry name" value="UBX_dom"/>
</dbReference>
<dbReference type="GO" id="GO:0036503">
    <property type="term" value="P:ERAD pathway"/>
    <property type="evidence" value="ECO:0007669"/>
    <property type="project" value="TreeGrafter"/>
</dbReference>
<protein>
    <recommendedName>
        <fullName evidence="1">UBX domain-containing protein 4</fullName>
    </recommendedName>
</protein>
<proteinExistence type="predicted"/>
<dbReference type="PANTHER" id="PTHR46424">
    <property type="entry name" value="UBX DOMAIN-CONTAINING PROTEIN 4"/>
    <property type="match status" value="1"/>
</dbReference>
<evidence type="ECO:0000259" key="3">
    <source>
        <dbReference type="PROSITE" id="PS50033"/>
    </source>
</evidence>
<evidence type="ECO:0000313" key="4">
    <source>
        <dbReference type="EMBL" id="KAG6444356.1"/>
    </source>
</evidence>
<comment type="caution">
    <text evidence="4">The sequence shown here is derived from an EMBL/GenBank/DDBJ whole genome shotgun (WGS) entry which is preliminary data.</text>
</comment>
<gene>
    <name evidence="4" type="ORF">O3G_MSEX003289</name>
</gene>
<feature type="compositionally biased region" description="Polar residues" evidence="2">
    <location>
        <begin position="153"/>
        <end position="163"/>
    </location>
</feature>
<reference evidence="4" key="1">
    <citation type="journal article" date="2016" name="Insect Biochem. Mol. Biol.">
        <title>Multifaceted biological insights from a draft genome sequence of the tobacco hornworm moth, Manduca sexta.</title>
        <authorList>
            <person name="Kanost M.R."/>
            <person name="Arrese E.L."/>
            <person name="Cao X."/>
            <person name="Chen Y.R."/>
            <person name="Chellapilla S."/>
            <person name="Goldsmith M.R."/>
            <person name="Grosse-Wilde E."/>
            <person name="Heckel D.G."/>
            <person name="Herndon N."/>
            <person name="Jiang H."/>
            <person name="Papanicolaou A."/>
            <person name="Qu J."/>
            <person name="Soulages J.L."/>
            <person name="Vogel H."/>
            <person name="Walters J."/>
            <person name="Waterhouse R.M."/>
            <person name="Ahn S.J."/>
            <person name="Almeida F.C."/>
            <person name="An C."/>
            <person name="Aqrawi P."/>
            <person name="Bretschneider A."/>
            <person name="Bryant W.B."/>
            <person name="Bucks S."/>
            <person name="Chao H."/>
            <person name="Chevignon G."/>
            <person name="Christen J.M."/>
            <person name="Clarke D.F."/>
            <person name="Dittmer N.T."/>
            <person name="Ferguson L.C.F."/>
            <person name="Garavelou S."/>
            <person name="Gordon K.H.J."/>
            <person name="Gunaratna R.T."/>
            <person name="Han Y."/>
            <person name="Hauser F."/>
            <person name="He Y."/>
            <person name="Heidel-Fischer H."/>
            <person name="Hirsh A."/>
            <person name="Hu Y."/>
            <person name="Jiang H."/>
            <person name="Kalra D."/>
            <person name="Klinner C."/>
            <person name="Konig C."/>
            <person name="Kovar C."/>
            <person name="Kroll A.R."/>
            <person name="Kuwar S.S."/>
            <person name="Lee S.L."/>
            <person name="Lehman R."/>
            <person name="Li K."/>
            <person name="Li Z."/>
            <person name="Liang H."/>
            <person name="Lovelace S."/>
            <person name="Lu Z."/>
            <person name="Mansfield J.H."/>
            <person name="McCulloch K.J."/>
            <person name="Mathew T."/>
            <person name="Morton B."/>
            <person name="Muzny D.M."/>
            <person name="Neunemann D."/>
            <person name="Ongeri F."/>
            <person name="Pauchet Y."/>
            <person name="Pu L.L."/>
            <person name="Pyrousis I."/>
            <person name="Rao X.J."/>
            <person name="Redding A."/>
            <person name="Roesel C."/>
            <person name="Sanchez-Gracia A."/>
            <person name="Schaack S."/>
            <person name="Shukla A."/>
            <person name="Tetreau G."/>
            <person name="Wang Y."/>
            <person name="Xiong G.H."/>
            <person name="Traut W."/>
            <person name="Walsh T.K."/>
            <person name="Worley K.C."/>
            <person name="Wu D."/>
            <person name="Wu W."/>
            <person name="Wu Y.Q."/>
            <person name="Zhang X."/>
            <person name="Zou Z."/>
            <person name="Zucker H."/>
            <person name="Briscoe A.D."/>
            <person name="Burmester T."/>
            <person name="Clem R.J."/>
            <person name="Feyereisen R."/>
            <person name="Grimmelikhuijzen C.J.P."/>
            <person name="Hamodrakas S.J."/>
            <person name="Hansson B.S."/>
            <person name="Huguet E."/>
            <person name="Jermiin L.S."/>
            <person name="Lan Q."/>
            <person name="Lehman H.K."/>
            <person name="Lorenzen M."/>
            <person name="Merzendorfer H."/>
            <person name="Michalopoulos I."/>
            <person name="Morton D.B."/>
            <person name="Muthukrishnan S."/>
            <person name="Oakeshott J.G."/>
            <person name="Palmer W."/>
            <person name="Park Y."/>
            <person name="Passarelli A.L."/>
            <person name="Rozas J."/>
            <person name="Schwartz L.M."/>
            <person name="Smith W."/>
            <person name="Southgate A."/>
            <person name="Vilcinskas A."/>
            <person name="Vogt R."/>
            <person name="Wang P."/>
            <person name="Werren J."/>
            <person name="Yu X.Q."/>
            <person name="Zhou J.J."/>
            <person name="Brown S.J."/>
            <person name="Scherer S.E."/>
            <person name="Richards S."/>
            <person name="Blissard G.W."/>
        </authorList>
    </citation>
    <scope>NUCLEOTIDE SEQUENCE</scope>
</reference>
<accession>A0A921YRL8</accession>
<dbReference type="AlphaFoldDB" id="A0A921YRL8"/>
<sequence length="163" mass="18087">MDGSSHTAQFDPNDTLGDVRRYLVETLQIPSASFSLWTAFPRRELDETAASLRALQLAPSAALLVLPRRAAAVVARPSTFANIITFFTHLFTSLILEPSQYVYEWIRRRLFPSPPRAPSPPAARASPPPPPGVRRRGNIHRLPGDRAGDDDNNTWNGNSTQQM</sequence>
<dbReference type="PANTHER" id="PTHR46424:SF1">
    <property type="entry name" value="UBX DOMAIN-CONTAINING PROTEIN 4"/>
    <property type="match status" value="1"/>
</dbReference>
<dbReference type="EMBL" id="JH668310">
    <property type="protein sequence ID" value="KAG6444356.1"/>
    <property type="molecule type" value="Genomic_DNA"/>
</dbReference>
<dbReference type="Proteomes" id="UP000791440">
    <property type="component" value="Unassembled WGS sequence"/>
</dbReference>
<reference evidence="4" key="2">
    <citation type="submission" date="2020-12" db="EMBL/GenBank/DDBJ databases">
        <authorList>
            <person name="Kanost M."/>
        </authorList>
    </citation>
    <scope>NUCLEOTIDE SEQUENCE</scope>
</reference>
<organism evidence="4 5">
    <name type="scientific">Manduca sexta</name>
    <name type="common">Tobacco hawkmoth</name>
    <name type="synonym">Tobacco hornworm</name>
    <dbReference type="NCBI Taxonomy" id="7130"/>
    <lineage>
        <taxon>Eukaryota</taxon>
        <taxon>Metazoa</taxon>
        <taxon>Ecdysozoa</taxon>
        <taxon>Arthropoda</taxon>
        <taxon>Hexapoda</taxon>
        <taxon>Insecta</taxon>
        <taxon>Pterygota</taxon>
        <taxon>Neoptera</taxon>
        <taxon>Endopterygota</taxon>
        <taxon>Lepidoptera</taxon>
        <taxon>Glossata</taxon>
        <taxon>Ditrysia</taxon>
        <taxon>Bombycoidea</taxon>
        <taxon>Sphingidae</taxon>
        <taxon>Sphinginae</taxon>
        <taxon>Sphingini</taxon>
        <taxon>Manduca</taxon>
    </lineage>
</organism>
<dbReference type="Pfam" id="PF00789">
    <property type="entry name" value="UBX"/>
    <property type="match status" value="1"/>
</dbReference>
<name>A0A921YRL8_MANSE</name>
<evidence type="ECO:0000256" key="2">
    <source>
        <dbReference type="SAM" id="MobiDB-lite"/>
    </source>
</evidence>
<evidence type="ECO:0000256" key="1">
    <source>
        <dbReference type="ARBA" id="ARBA00040925"/>
    </source>
</evidence>
<feature type="compositionally biased region" description="Pro residues" evidence="2">
    <location>
        <begin position="114"/>
        <end position="132"/>
    </location>
</feature>
<dbReference type="SMART" id="SM00166">
    <property type="entry name" value="UBX"/>
    <property type="match status" value="1"/>
</dbReference>